<protein>
    <submittedName>
        <fullName evidence="2">DUF547 domain-containing protein</fullName>
    </submittedName>
</protein>
<dbReference type="EMBL" id="CP154858">
    <property type="protein sequence ID" value="XDT73387.1"/>
    <property type="molecule type" value="Genomic_DNA"/>
</dbReference>
<dbReference type="PANTHER" id="PTHR46361:SF3">
    <property type="entry name" value="ELECTRON CARRIER_ PROTEIN DISULFIDE OXIDOREDUCTASE"/>
    <property type="match status" value="1"/>
</dbReference>
<feature type="domain" description="DUF547" evidence="1">
    <location>
        <begin position="88"/>
        <end position="200"/>
    </location>
</feature>
<dbReference type="RefSeq" id="WP_369602381.1">
    <property type="nucleotide sequence ID" value="NZ_CP154858.1"/>
</dbReference>
<organism evidence="2">
    <name type="scientific">Thermohahella caldifontis</name>
    <dbReference type="NCBI Taxonomy" id="3142973"/>
    <lineage>
        <taxon>Bacteria</taxon>
        <taxon>Pseudomonadati</taxon>
        <taxon>Pseudomonadota</taxon>
        <taxon>Gammaproteobacteria</taxon>
        <taxon>Oceanospirillales</taxon>
        <taxon>Hahellaceae</taxon>
        <taxon>Thermohahella</taxon>
    </lineage>
</organism>
<proteinExistence type="predicted"/>
<dbReference type="Pfam" id="PF04784">
    <property type="entry name" value="DUF547"/>
    <property type="match status" value="1"/>
</dbReference>
<evidence type="ECO:0000313" key="2">
    <source>
        <dbReference type="EMBL" id="XDT73387.1"/>
    </source>
</evidence>
<gene>
    <name evidence="2" type="ORF">AAIA72_05285</name>
</gene>
<dbReference type="AlphaFoldDB" id="A0AB39UYI1"/>
<accession>A0AB39UYI1</accession>
<evidence type="ECO:0000259" key="1">
    <source>
        <dbReference type="Pfam" id="PF04784"/>
    </source>
</evidence>
<reference evidence="2" key="1">
    <citation type="submission" date="2024-05" db="EMBL/GenBank/DDBJ databases">
        <title>Genome sequencing of novel strain.</title>
        <authorList>
            <person name="Ganbat D."/>
            <person name="Ganbat S."/>
            <person name="Lee S.-J."/>
        </authorList>
    </citation>
    <scope>NUCLEOTIDE SEQUENCE</scope>
    <source>
        <strain evidence="2">SMD15-11</strain>
    </source>
</reference>
<dbReference type="PANTHER" id="PTHR46361">
    <property type="entry name" value="ELECTRON CARRIER/ PROTEIN DISULFIDE OXIDOREDUCTASE"/>
    <property type="match status" value="1"/>
</dbReference>
<dbReference type="InterPro" id="IPR006869">
    <property type="entry name" value="DUF547"/>
</dbReference>
<dbReference type="KEGG" id="tcd:AAIA72_05285"/>
<sequence>MRIVWVFLLGLISQLAFGAPKSEYWDYFDHFQPASLVQINHSSWDAWLKKYLIRDASGTVRVRYAEVTDEDRNRLDVYIGMLTGTDPRRLSRDDAQAYWINLYNALTVQLILNNYPLESITKLGKGWFSFGPWDDPVTRVAGQTLTLNDIEHRILRPLWKDYRIHYAVNCASVGCPNLKPEAWEGSRIDAQLASAEADFLALPKSARREGDNWILSSIYDWYAEDFGGKAGVIRHLSLKRPGDAASLEDAARQGNIRYDYDWSLNEWPVR</sequence>
<name>A0AB39UYI1_9GAMM</name>